<evidence type="ECO:0000313" key="3">
    <source>
        <dbReference type="Proteomes" id="UP000318590"/>
    </source>
</evidence>
<keyword evidence="3" id="KW-1185">Reference proteome</keyword>
<dbReference type="PANTHER" id="PTHR33803:SF3">
    <property type="entry name" value="BLL1974 PROTEIN"/>
    <property type="match status" value="1"/>
</dbReference>
<dbReference type="PANTHER" id="PTHR33803">
    <property type="entry name" value="IS1478 TRANSPOSASE"/>
    <property type="match status" value="1"/>
</dbReference>
<sequence length="195" mass="20920">MVGAEGLKTRAKIYALHAPQVDCISKGKARKRYVLCTEVSMATTIDEGFGVGLRSMPGNPCDGNTLPEAMEQVGILTGQTSALAVVHGVTRTQVLISDTRRSQTPALKLMLRRGRAIELEIGHMEPDGRLSRFPLEGATGDAIFCGCAHSLRKIVAHLRPLLAFLIAIVATVIAAAIPDICRKNDQNGRLQVHSA</sequence>
<evidence type="ECO:0008006" key="4">
    <source>
        <dbReference type="Google" id="ProtNLM"/>
    </source>
</evidence>
<feature type="transmembrane region" description="Helical" evidence="1">
    <location>
        <begin position="161"/>
        <end position="181"/>
    </location>
</feature>
<proteinExistence type="predicted"/>
<protein>
    <recommendedName>
        <fullName evidence="4">Transposase DDE domain-containing protein</fullName>
    </recommendedName>
</protein>
<name>A0A547PJP9_9RHOB</name>
<dbReference type="Proteomes" id="UP000318590">
    <property type="component" value="Unassembled WGS sequence"/>
</dbReference>
<gene>
    <name evidence="2" type="ORF">FEV53_19065</name>
</gene>
<dbReference type="EMBL" id="VFSV01000077">
    <property type="protein sequence ID" value="TRD14382.1"/>
    <property type="molecule type" value="Genomic_DNA"/>
</dbReference>
<evidence type="ECO:0000313" key="2">
    <source>
        <dbReference type="EMBL" id="TRD14382.1"/>
    </source>
</evidence>
<evidence type="ECO:0000256" key="1">
    <source>
        <dbReference type="SAM" id="Phobius"/>
    </source>
</evidence>
<dbReference type="AlphaFoldDB" id="A0A547PJP9"/>
<keyword evidence="1" id="KW-0472">Membrane</keyword>
<accession>A0A547PJP9</accession>
<organism evidence="2 3">
    <name type="scientific">Palleronia caenipelagi</name>
    <dbReference type="NCBI Taxonomy" id="2489174"/>
    <lineage>
        <taxon>Bacteria</taxon>
        <taxon>Pseudomonadati</taxon>
        <taxon>Pseudomonadota</taxon>
        <taxon>Alphaproteobacteria</taxon>
        <taxon>Rhodobacterales</taxon>
        <taxon>Roseobacteraceae</taxon>
        <taxon>Palleronia</taxon>
    </lineage>
</organism>
<comment type="caution">
    <text evidence="2">The sequence shown here is derived from an EMBL/GenBank/DDBJ whole genome shotgun (WGS) entry which is preliminary data.</text>
</comment>
<keyword evidence="1" id="KW-1133">Transmembrane helix</keyword>
<dbReference type="OrthoDB" id="7169055at2"/>
<keyword evidence="1" id="KW-0812">Transmembrane</keyword>
<reference evidence="2 3" key="1">
    <citation type="submission" date="2019-06" db="EMBL/GenBank/DDBJ databases">
        <title>Paenimaribius caenipelagi gen. nov., sp. nov., isolated from a tidal flat.</title>
        <authorList>
            <person name="Yoon J.-H."/>
        </authorList>
    </citation>
    <scope>NUCLEOTIDE SEQUENCE [LARGE SCALE GENOMIC DNA]</scope>
    <source>
        <strain evidence="2 3">JBTF-M29</strain>
    </source>
</reference>